<accession>A0ABZ1WKB8</accession>
<evidence type="ECO:0000313" key="2">
    <source>
        <dbReference type="EMBL" id="WUS61084.1"/>
    </source>
</evidence>
<dbReference type="Proteomes" id="UP001432014">
    <property type="component" value="Chromosome"/>
</dbReference>
<sequence>MSDLKFEQKRSLSRLEAADQLEALAAALRHGGNAELQLGPGVLSLRVPDELRSELEVEVDGGEFELEFELKWSNTRPTG</sequence>
<evidence type="ECO:0000313" key="3">
    <source>
        <dbReference type="Proteomes" id="UP001432014"/>
    </source>
</evidence>
<organism evidence="2 3">
    <name type="scientific">Kitasatospora herbaricolor</name>
    <dbReference type="NCBI Taxonomy" id="68217"/>
    <lineage>
        <taxon>Bacteria</taxon>
        <taxon>Bacillati</taxon>
        <taxon>Actinomycetota</taxon>
        <taxon>Actinomycetes</taxon>
        <taxon>Kitasatosporales</taxon>
        <taxon>Streptomycetaceae</taxon>
        <taxon>Kitasatospora</taxon>
    </lineage>
</organism>
<name>A0ABZ1WKB8_9ACTN</name>
<dbReference type="InterPro" id="IPR027598">
    <property type="entry name" value="Amphi-Trp_dom"/>
</dbReference>
<dbReference type="NCBIfam" id="TIGR04354">
    <property type="entry name" value="amphi-Trp"/>
    <property type="match status" value="1"/>
</dbReference>
<feature type="domain" description="Amphi-Trp" evidence="1">
    <location>
        <begin position="4"/>
        <end position="75"/>
    </location>
</feature>
<dbReference type="RefSeq" id="WP_329611743.1">
    <property type="nucleotide sequence ID" value="NZ_CP108482.1"/>
</dbReference>
<reference evidence="2 3" key="1">
    <citation type="submission" date="2022-10" db="EMBL/GenBank/DDBJ databases">
        <title>The complete genomes of actinobacterial strains from the NBC collection.</title>
        <authorList>
            <person name="Joergensen T.S."/>
            <person name="Alvarez Arevalo M."/>
            <person name="Sterndorff E.B."/>
            <person name="Faurdal D."/>
            <person name="Vuksanovic O."/>
            <person name="Mourched A.-S."/>
            <person name="Charusanti P."/>
            <person name="Shaw S."/>
            <person name="Blin K."/>
            <person name="Weber T."/>
        </authorList>
    </citation>
    <scope>NUCLEOTIDE SEQUENCE [LARGE SCALE GENOMIC DNA]</scope>
    <source>
        <strain evidence="2 3">NBC_01247</strain>
    </source>
</reference>
<gene>
    <name evidence="2" type="ORF">OG469_39665</name>
</gene>
<protein>
    <submittedName>
        <fullName evidence="2">Amphi-Trp domain-containing protein</fullName>
    </submittedName>
</protein>
<dbReference type="Pfam" id="PF20068">
    <property type="entry name" value="Amphi-Trp"/>
    <property type="match status" value="1"/>
</dbReference>
<dbReference type="EMBL" id="CP108482">
    <property type="protein sequence ID" value="WUS61084.1"/>
    <property type="molecule type" value="Genomic_DNA"/>
</dbReference>
<keyword evidence="3" id="KW-1185">Reference proteome</keyword>
<proteinExistence type="predicted"/>
<evidence type="ECO:0000259" key="1">
    <source>
        <dbReference type="Pfam" id="PF20068"/>
    </source>
</evidence>